<dbReference type="EMBL" id="CAJA01000144">
    <property type="protein sequence ID" value="CCH73018.1"/>
    <property type="molecule type" value="Genomic_DNA"/>
</dbReference>
<keyword evidence="4" id="KW-1003">Cell membrane</keyword>
<keyword evidence="5 8" id="KW-0812">Transmembrane</keyword>
<comment type="caution">
    <text evidence="10">The sequence shown here is derived from an EMBL/GenBank/DDBJ whole genome shotgun (WGS) entry which is preliminary data.</text>
</comment>
<reference evidence="10 11" key="1">
    <citation type="journal article" date="2013" name="ISME J.">
        <title>A metabolic model for members of the genus Tetrasphaera involved in enhanced biological phosphorus removal.</title>
        <authorList>
            <person name="Kristiansen R."/>
            <person name="Nguyen H.T.T."/>
            <person name="Saunders A.M."/>
            <person name="Nielsen J.L."/>
            <person name="Wimmer R."/>
            <person name="Le V.Q."/>
            <person name="McIlroy S.J."/>
            <person name="Petrovski S."/>
            <person name="Seviour R.J."/>
            <person name="Calteau A."/>
            <person name="Nielsen K.L."/>
            <person name="Nielsen P.H."/>
        </authorList>
    </citation>
    <scope>NUCLEOTIDE SEQUENCE [LARGE SCALE GENOMIC DNA]</scope>
    <source>
        <strain evidence="10 11">Ben110</strain>
    </source>
</reference>
<protein>
    <submittedName>
        <fullName evidence="10">Multidrug resistance protein B homolog</fullName>
    </submittedName>
</protein>
<dbReference type="Gene3D" id="1.20.1720.10">
    <property type="entry name" value="Multidrug resistance protein D"/>
    <property type="match status" value="1"/>
</dbReference>
<dbReference type="OrthoDB" id="9812221at2"/>
<feature type="transmembrane region" description="Helical" evidence="8">
    <location>
        <begin position="291"/>
        <end position="310"/>
    </location>
</feature>
<feature type="transmembrane region" description="Helical" evidence="8">
    <location>
        <begin position="71"/>
        <end position="89"/>
    </location>
</feature>
<evidence type="ECO:0000259" key="9">
    <source>
        <dbReference type="PROSITE" id="PS50850"/>
    </source>
</evidence>
<feature type="transmembrane region" description="Helical" evidence="8">
    <location>
        <begin position="513"/>
        <end position="530"/>
    </location>
</feature>
<evidence type="ECO:0000256" key="2">
    <source>
        <dbReference type="ARBA" id="ARBA00008537"/>
    </source>
</evidence>
<accession>W6JUF8</accession>
<dbReference type="InterPro" id="IPR036259">
    <property type="entry name" value="MFS_trans_sf"/>
</dbReference>
<evidence type="ECO:0000256" key="8">
    <source>
        <dbReference type="SAM" id="Phobius"/>
    </source>
</evidence>
<evidence type="ECO:0000256" key="3">
    <source>
        <dbReference type="ARBA" id="ARBA00022448"/>
    </source>
</evidence>
<evidence type="ECO:0000256" key="6">
    <source>
        <dbReference type="ARBA" id="ARBA00022989"/>
    </source>
</evidence>
<dbReference type="PROSITE" id="PS50850">
    <property type="entry name" value="MFS"/>
    <property type="match status" value="1"/>
</dbReference>
<sequence length="554" mass="58354">MTEFPLSSPAQVGRPVDAYPDKIDGAVLKIAGVVVLGAIMSILDITVVNVALPELQTTFTGTDNPLSYATVAWTVTAYTLALATVIPLTGWAADRFGTKRLYMLAIALFTLGSVLCAAATSINLLILFRVLQGLGGGLLMPLGMTIMTRAAGPHRMGRLMAILGIPMLLGPILGPILGGYLIDAVSWHWIFLINLPLGIIALLYAAWALPKDTPEPSESFDFLGMAMMSPGLAMFLYGISSIPEAGTFFSAKVMGWGTAGLLLLIAFVIYSFKPKHPLLDFRLFQNRNLTVATITMFIFGAAFFGGLLLVPTYFQQVRGEDALHAGLLVAPQGIGAMVTMPIAGALADKKPVGRIVPFGLLAIIVGMFLLSRVDGDTSYWGYIIPVLFLLGLGMGGTMMPIMTSAIKTLTAHQVARGSTLLNITQQIASSVGVAIMSVVLTNGLKNDALVSQAAGFREASAGVTDPAQIQQLLPQFPKVAEILAAAGNDQAAGAAKLAAAAADAAGKVFGNSFLVAAFLVLLTLVPAFFLPRDHEESHLTDDEDDAPAAPVFVH</sequence>
<dbReference type="PRINTS" id="PR01036">
    <property type="entry name" value="TCRTETB"/>
</dbReference>
<keyword evidence="3" id="KW-0813">Transport</keyword>
<organism evidence="10 11">
    <name type="scientific">Nostocoides australiense Ben110</name>
    <dbReference type="NCBI Taxonomy" id="1193182"/>
    <lineage>
        <taxon>Bacteria</taxon>
        <taxon>Bacillati</taxon>
        <taxon>Actinomycetota</taxon>
        <taxon>Actinomycetes</taxon>
        <taxon>Micrococcales</taxon>
        <taxon>Intrasporangiaceae</taxon>
        <taxon>Nostocoides</taxon>
    </lineage>
</organism>
<dbReference type="AlphaFoldDB" id="W6JUF8"/>
<dbReference type="CDD" id="cd17503">
    <property type="entry name" value="MFS_LmrB_MDR_like"/>
    <property type="match status" value="1"/>
</dbReference>
<dbReference type="Pfam" id="PF07690">
    <property type="entry name" value="MFS_1"/>
    <property type="match status" value="1"/>
</dbReference>
<comment type="similarity">
    <text evidence="2">Belongs to the major facilitator superfamily. EmrB family.</text>
</comment>
<name>W6JUF8_9MICO</name>
<proteinExistence type="inferred from homology"/>
<feature type="transmembrane region" description="Helical" evidence="8">
    <location>
        <begin position="248"/>
        <end position="270"/>
    </location>
</feature>
<dbReference type="InterPro" id="IPR004638">
    <property type="entry name" value="EmrB-like"/>
</dbReference>
<feature type="transmembrane region" description="Helical" evidence="8">
    <location>
        <begin position="30"/>
        <end position="51"/>
    </location>
</feature>
<dbReference type="Gene3D" id="1.20.1250.20">
    <property type="entry name" value="MFS general substrate transporter like domains"/>
    <property type="match status" value="1"/>
</dbReference>
<evidence type="ECO:0000256" key="4">
    <source>
        <dbReference type="ARBA" id="ARBA00022475"/>
    </source>
</evidence>
<feature type="transmembrane region" description="Helical" evidence="8">
    <location>
        <begin position="126"/>
        <end position="147"/>
    </location>
</feature>
<keyword evidence="7 8" id="KW-0472">Membrane</keyword>
<dbReference type="GO" id="GO:0022857">
    <property type="term" value="F:transmembrane transporter activity"/>
    <property type="evidence" value="ECO:0007669"/>
    <property type="project" value="InterPro"/>
</dbReference>
<dbReference type="PANTHER" id="PTHR42718:SF9">
    <property type="entry name" value="MAJOR FACILITATOR SUPERFAMILY MULTIDRUG TRANSPORTER MFSC"/>
    <property type="match status" value="1"/>
</dbReference>
<dbReference type="Proteomes" id="UP000035763">
    <property type="component" value="Unassembled WGS sequence"/>
</dbReference>
<evidence type="ECO:0000256" key="5">
    <source>
        <dbReference type="ARBA" id="ARBA00022692"/>
    </source>
</evidence>
<dbReference type="STRING" id="1193182.BN11_2280001"/>
<dbReference type="NCBIfam" id="TIGR00711">
    <property type="entry name" value="efflux_EmrB"/>
    <property type="match status" value="1"/>
</dbReference>
<feature type="transmembrane region" description="Helical" evidence="8">
    <location>
        <begin position="101"/>
        <end position="120"/>
    </location>
</feature>
<feature type="transmembrane region" description="Helical" evidence="8">
    <location>
        <begin position="379"/>
        <end position="399"/>
    </location>
</feature>
<evidence type="ECO:0000256" key="7">
    <source>
        <dbReference type="ARBA" id="ARBA00023136"/>
    </source>
</evidence>
<evidence type="ECO:0000256" key="1">
    <source>
        <dbReference type="ARBA" id="ARBA00004651"/>
    </source>
</evidence>
<dbReference type="SUPFAM" id="SSF103473">
    <property type="entry name" value="MFS general substrate transporter"/>
    <property type="match status" value="1"/>
</dbReference>
<evidence type="ECO:0000313" key="10">
    <source>
        <dbReference type="EMBL" id="CCH73018.1"/>
    </source>
</evidence>
<keyword evidence="11" id="KW-1185">Reference proteome</keyword>
<feature type="transmembrane region" description="Helical" evidence="8">
    <location>
        <begin position="420"/>
        <end position="440"/>
    </location>
</feature>
<feature type="domain" description="Major facilitator superfamily (MFS) profile" evidence="9">
    <location>
        <begin position="30"/>
        <end position="535"/>
    </location>
</feature>
<feature type="transmembrane region" description="Helical" evidence="8">
    <location>
        <begin position="188"/>
        <end position="210"/>
    </location>
</feature>
<dbReference type="InterPro" id="IPR011701">
    <property type="entry name" value="MFS"/>
</dbReference>
<comment type="subcellular location">
    <subcellularLocation>
        <location evidence="1">Cell membrane</location>
        <topology evidence="1">Multi-pass membrane protein</topology>
    </subcellularLocation>
</comment>
<dbReference type="GO" id="GO:0005886">
    <property type="term" value="C:plasma membrane"/>
    <property type="evidence" value="ECO:0007669"/>
    <property type="project" value="UniProtKB-SubCell"/>
</dbReference>
<feature type="transmembrane region" description="Helical" evidence="8">
    <location>
        <begin position="355"/>
        <end position="373"/>
    </location>
</feature>
<evidence type="ECO:0000313" key="11">
    <source>
        <dbReference type="Proteomes" id="UP000035763"/>
    </source>
</evidence>
<feature type="transmembrane region" description="Helical" evidence="8">
    <location>
        <begin position="159"/>
        <end position="182"/>
    </location>
</feature>
<dbReference type="PANTHER" id="PTHR42718">
    <property type="entry name" value="MAJOR FACILITATOR SUPERFAMILY MULTIDRUG TRANSPORTER MFSC"/>
    <property type="match status" value="1"/>
</dbReference>
<dbReference type="InterPro" id="IPR020846">
    <property type="entry name" value="MFS_dom"/>
</dbReference>
<dbReference type="RefSeq" id="WP_048698487.1">
    <property type="nucleotide sequence ID" value="NZ_HG764815.1"/>
</dbReference>
<keyword evidence="6 8" id="KW-1133">Transmembrane helix</keyword>
<feature type="transmembrane region" description="Helical" evidence="8">
    <location>
        <begin position="322"/>
        <end position="343"/>
    </location>
</feature>
<feature type="transmembrane region" description="Helical" evidence="8">
    <location>
        <begin position="222"/>
        <end position="242"/>
    </location>
</feature>
<gene>
    <name evidence="10" type="primary">emrB</name>
    <name evidence="10" type="ORF">BN11_2280001</name>
</gene>